<dbReference type="PROSITE" id="PS00521">
    <property type="entry name" value="P5CR"/>
    <property type="match status" value="1"/>
</dbReference>
<dbReference type="NCBIfam" id="TIGR00112">
    <property type="entry name" value="proC"/>
    <property type="match status" value="1"/>
</dbReference>
<dbReference type="UniPathway" id="UPA00098">
    <property type="reaction ID" value="UER00361"/>
</dbReference>
<comment type="subcellular location">
    <subcellularLocation>
        <location evidence="4">Cytoplasm</location>
    </subcellularLocation>
</comment>
<evidence type="ECO:0000256" key="3">
    <source>
        <dbReference type="ARBA" id="ARBA00023002"/>
    </source>
</evidence>
<dbReference type="GO" id="GO:0005737">
    <property type="term" value="C:cytoplasm"/>
    <property type="evidence" value="ECO:0007669"/>
    <property type="project" value="UniProtKB-SubCell"/>
</dbReference>
<feature type="binding site" evidence="6">
    <location>
        <begin position="76"/>
        <end position="79"/>
    </location>
    <ligand>
        <name>NADP(+)</name>
        <dbReference type="ChEBI" id="CHEBI:58349"/>
    </ligand>
</feature>
<gene>
    <name evidence="4" type="primary">proC</name>
    <name evidence="10" type="ORF">H5P30_07130</name>
</gene>
<dbReference type="InterPro" id="IPR000304">
    <property type="entry name" value="Pyrroline-COOH_reductase"/>
</dbReference>
<dbReference type="InterPro" id="IPR053790">
    <property type="entry name" value="P5CR-like_CS"/>
</dbReference>
<evidence type="ECO:0000259" key="9">
    <source>
        <dbReference type="Pfam" id="PF14748"/>
    </source>
</evidence>
<evidence type="ECO:0000313" key="11">
    <source>
        <dbReference type="Proteomes" id="UP000525652"/>
    </source>
</evidence>
<dbReference type="InterPro" id="IPR028939">
    <property type="entry name" value="P5C_Rdtase_cat_N"/>
</dbReference>
<protein>
    <recommendedName>
        <fullName evidence="4 5">Pyrroline-5-carboxylate reductase</fullName>
        <shortName evidence="4">P5C reductase</shortName>
        <shortName evidence="4">P5CR</shortName>
        <ecNumber evidence="4 5">1.5.1.2</ecNumber>
    </recommendedName>
    <alternativeName>
        <fullName evidence="4">PCA reductase</fullName>
    </alternativeName>
</protein>
<proteinExistence type="inferred from homology"/>
<keyword evidence="11" id="KW-1185">Reference proteome</keyword>
<organism evidence="10 11">
    <name type="scientific">Puniceicoccus vermicola</name>
    <dbReference type="NCBI Taxonomy" id="388746"/>
    <lineage>
        <taxon>Bacteria</taxon>
        <taxon>Pseudomonadati</taxon>
        <taxon>Verrucomicrobiota</taxon>
        <taxon>Opitutia</taxon>
        <taxon>Puniceicoccales</taxon>
        <taxon>Puniceicoccaceae</taxon>
        <taxon>Puniceicoccus</taxon>
    </lineage>
</organism>
<feature type="domain" description="Pyrroline-5-carboxylate reductase catalytic N-terminal" evidence="8">
    <location>
        <begin position="13"/>
        <end position="104"/>
    </location>
</feature>
<name>A0A7X1E411_9BACT</name>
<keyword evidence="4" id="KW-0963">Cytoplasm</keyword>
<dbReference type="PANTHER" id="PTHR11645:SF0">
    <property type="entry name" value="PYRROLINE-5-CARBOXYLATE REDUCTASE 3"/>
    <property type="match status" value="1"/>
</dbReference>
<evidence type="ECO:0000256" key="7">
    <source>
        <dbReference type="RuleBase" id="RU003903"/>
    </source>
</evidence>
<feature type="domain" description="Pyrroline-5-carboxylate reductase dimerisation" evidence="9">
    <location>
        <begin position="167"/>
        <end position="271"/>
    </location>
</feature>
<keyword evidence="4 7" id="KW-0641">Proline biosynthesis</keyword>
<dbReference type="EMBL" id="JACHVA010000053">
    <property type="protein sequence ID" value="MBC2601549.1"/>
    <property type="molecule type" value="Genomic_DNA"/>
</dbReference>
<evidence type="ECO:0000256" key="5">
    <source>
        <dbReference type="NCBIfam" id="TIGR00112"/>
    </source>
</evidence>
<dbReference type="InterPro" id="IPR029036">
    <property type="entry name" value="P5CR_dimer"/>
</dbReference>
<dbReference type="FunFam" id="1.10.3730.10:FF:000001">
    <property type="entry name" value="Pyrroline-5-carboxylate reductase"/>
    <property type="match status" value="1"/>
</dbReference>
<evidence type="ECO:0000256" key="1">
    <source>
        <dbReference type="ARBA" id="ARBA00005525"/>
    </source>
</evidence>
<dbReference type="AlphaFoldDB" id="A0A7X1E411"/>
<dbReference type="PANTHER" id="PTHR11645">
    <property type="entry name" value="PYRROLINE-5-CARBOXYLATE REDUCTASE"/>
    <property type="match status" value="1"/>
</dbReference>
<dbReference type="Pfam" id="PF03807">
    <property type="entry name" value="F420_oxidored"/>
    <property type="match status" value="1"/>
</dbReference>
<sequence length="274" mass="28758">MTGSKTSFPTTLFVGAGRMASAIVQGLLATGRAQPENLLCTCGQDPTGPALAQRTGIRYVADASEGLPEADFVLLACKPQQLASLPESLAEETSGKLILSILAGIPLARLRQVAPKARNVVRVMPNTPAQIGQGISAYASDQPLSEDDQSAVEILLSSMGKTIQLEESHIDAVTALSGSGPAYVFEFTRLLAEAGKSLGLPEEVAAQLARQTVVGSAALMDKREEADPIELVREVTSPGGTTEAALKTLEGDFGKIVDRALRAARDRSRELSSM</sequence>
<evidence type="ECO:0000256" key="6">
    <source>
        <dbReference type="PIRSR" id="PIRSR000193-1"/>
    </source>
</evidence>
<keyword evidence="3 4" id="KW-0560">Oxidoreductase</keyword>
<dbReference type="RefSeq" id="WP_185692258.1">
    <property type="nucleotide sequence ID" value="NZ_JACHVA010000053.1"/>
</dbReference>
<dbReference type="GO" id="GO:0004735">
    <property type="term" value="F:pyrroline-5-carboxylate reductase activity"/>
    <property type="evidence" value="ECO:0007669"/>
    <property type="project" value="UniProtKB-UniRule"/>
</dbReference>
<dbReference type="PIRSF" id="PIRSF000193">
    <property type="entry name" value="Pyrrol-5-carb_rd"/>
    <property type="match status" value="1"/>
</dbReference>
<comment type="similarity">
    <text evidence="1 4 7">Belongs to the pyrroline-5-carboxylate reductase family.</text>
</comment>
<keyword evidence="4 7" id="KW-0028">Amino-acid biosynthesis</keyword>
<dbReference type="Gene3D" id="3.40.50.720">
    <property type="entry name" value="NAD(P)-binding Rossmann-like Domain"/>
    <property type="match status" value="1"/>
</dbReference>
<comment type="function">
    <text evidence="4">Catalyzes the reduction of 1-pyrroline-5-carboxylate (PCA) to L-proline.</text>
</comment>
<comment type="caution">
    <text evidence="10">The sequence shown here is derived from an EMBL/GenBank/DDBJ whole genome shotgun (WGS) entry which is preliminary data.</text>
</comment>
<dbReference type="SUPFAM" id="SSF51735">
    <property type="entry name" value="NAD(P)-binding Rossmann-fold domains"/>
    <property type="match status" value="1"/>
</dbReference>
<accession>A0A7X1E411</accession>
<comment type="catalytic activity">
    <reaction evidence="4">
        <text>L-proline + NAD(+) = (S)-1-pyrroline-5-carboxylate + NADH + 2 H(+)</text>
        <dbReference type="Rhea" id="RHEA:14105"/>
        <dbReference type="ChEBI" id="CHEBI:15378"/>
        <dbReference type="ChEBI" id="CHEBI:17388"/>
        <dbReference type="ChEBI" id="CHEBI:57540"/>
        <dbReference type="ChEBI" id="CHEBI:57945"/>
        <dbReference type="ChEBI" id="CHEBI:60039"/>
        <dbReference type="EC" id="1.5.1.2"/>
    </reaction>
</comment>
<evidence type="ECO:0000259" key="8">
    <source>
        <dbReference type="Pfam" id="PF03807"/>
    </source>
</evidence>
<evidence type="ECO:0000256" key="4">
    <source>
        <dbReference type="HAMAP-Rule" id="MF_01925"/>
    </source>
</evidence>
<dbReference type="SUPFAM" id="SSF48179">
    <property type="entry name" value="6-phosphogluconate dehydrogenase C-terminal domain-like"/>
    <property type="match status" value="1"/>
</dbReference>
<dbReference type="Proteomes" id="UP000525652">
    <property type="component" value="Unassembled WGS sequence"/>
</dbReference>
<dbReference type="Gene3D" id="1.10.3730.10">
    <property type="entry name" value="ProC C-terminal domain-like"/>
    <property type="match status" value="1"/>
</dbReference>
<reference evidence="10 11" key="1">
    <citation type="submission" date="2020-07" db="EMBL/GenBank/DDBJ databases">
        <authorList>
            <person name="Feng X."/>
        </authorList>
    </citation>
    <scope>NUCLEOTIDE SEQUENCE [LARGE SCALE GENOMIC DNA]</scope>
    <source>
        <strain evidence="10 11">JCM14086</strain>
    </source>
</reference>
<dbReference type="GO" id="GO:0055129">
    <property type="term" value="P:L-proline biosynthetic process"/>
    <property type="evidence" value="ECO:0007669"/>
    <property type="project" value="UniProtKB-UniRule"/>
</dbReference>
<dbReference type="InterPro" id="IPR008927">
    <property type="entry name" value="6-PGluconate_DH-like_C_sf"/>
</dbReference>
<evidence type="ECO:0000313" key="10">
    <source>
        <dbReference type="EMBL" id="MBC2601549.1"/>
    </source>
</evidence>
<evidence type="ECO:0000256" key="2">
    <source>
        <dbReference type="ARBA" id="ARBA00022857"/>
    </source>
</evidence>
<dbReference type="Pfam" id="PF14748">
    <property type="entry name" value="P5CR_dimer"/>
    <property type="match status" value="1"/>
</dbReference>
<dbReference type="EC" id="1.5.1.2" evidence="4 5"/>
<dbReference type="InterPro" id="IPR036291">
    <property type="entry name" value="NAD(P)-bd_dom_sf"/>
</dbReference>
<comment type="catalytic activity">
    <reaction evidence="4 7">
        <text>L-proline + NADP(+) = (S)-1-pyrroline-5-carboxylate + NADPH + 2 H(+)</text>
        <dbReference type="Rhea" id="RHEA:14109"/>
        <dbReference type="ChEBI" id="CHEBI:15378"/>
        <dbReference type="ChEBI" id="CHEBI:17388"/>
        <dbReference type="ChEBI" id="CHEBI:57783"/>
        <dbReference type="ChEBI" id="CHEBI:58349"/>
        <dbReference type="ChEBI" id="CHEBI:60039"/>
        <dbReference type="EC" id="1.5.1.2"/>
    </reaction>
</comment>
<comment type="pathway">
    <text evidence="4 7">Amino-acid biosynthesis; L-proline biosynthesis; L-proline from L-glutamate 5-semialdehyde: step 1/1.</text>
</comment>
<keyword evidence="2 4" id="KW-0521">NADP</keyword>
<dbReference type="HAMAP" id="MF_01925">
    <property type="entry name" value="P5C_reductase"/>
    <property type="match status" value="1"/>
</dbReference>